<gene>
    <name evidence="1" type="ORF">DV515_00016857</name>
</gene>
<organism evidence="1 2">
    <name type="scientific">Chloebia gouldiae</name>
    <name type="common">Gouldian finch</name>
    <name type="synonym">Erythrura gouldiae</name>
    <dbReference type="NCBI Taxonomy" id="44316"/>
    <lineage>
        <taxon>Eukaryota</taxon>
        <taxon>Metazoa</taxon>
        <taxon>Chordata</taxon>
        <taxon>Craniata</taxon>
        <taxon>Vertebrata</taxon>
        <taxon>Euteleostomi</taxon>
        <taxon>Archelosauria</taxon>
        <taxon>Archosauria</taxon>
        <taxon>Dinosauria</taxon>
        <taxon>Saurischia</taxon>
        <taxon>Theropoda</taxon>
        <taxon>Coelurosauria</taxon>
        <taxon>Aves</taxon>
        <taxon>Neognathae</taxon>
        <taxon>Neoaves</taxon>
        <taxon>Telluraves</taxon>
        <taxon>Australaves</taxon>
        <taxon>Passeriformes</taxon>
        <taxon>Passeroidea</taxon>
        <taxon>Passeridae</taxon>
        <taxon>Chloebia</taxon>
    </lineage>
</organism>
<keyword evidence="2" id="KW-1185">Reference proteome</keyword>
<reference evidence="1 2" key="1">
    <citation type="journal article" date="2018" name="Proc. R. Soc. B">
        <title>A non-coding region near Follistatin controls head colour polymorphism in the Gouldian finch.</title>
        <authorList>
            <person name="Toomey M.B."/>
            <person name="Marques C.I."/>
            <person name="Andrade P."/>
            <person name="Araujo P.M."/>
            <person name="Sabatino S."/>
            <person name="Gazda M.A."/>
            <person name="Afonso S."/>
            <person name="Lopes R.J."/>
            <person name="Corbo J.C."/>
            <person name="Carneiro M."/>
        </authorList>
    </citation>
    <scope>NUCLEOTIDE SEQUENCE [LARGE SCALE GENOMIC DNA]</scope>
    <source>
        <strain evidence="1">Red01</strain>
        <tissue evidence="1">Muscle</tissue>
    </source>
</reference>
<dbReference type="EMBL" id="QUSF01000538">
    <property type="protein sequence ID" value="RLV76557.1"/>
    <property type="molecule type" value="Genomic_DNA"/>
</dbReference>
<proteinExistence type="predicted"/>
<dbReference type="Proteomes" id="UP000276834">
    <property type="component" value="Unassembled WGS sequence"/>
</dbReference>
<dbReference type="Gene3D" id="1.10.150.510">
    <property type="entry name" value="Receptor activity modifying family"/>
    <property type="match status" value="1"/>
</dbReference>
<evidence type="ECO:0000313" key="1">
    <source>
        <dbReference type="EMBL" id="RLV76557.1"/>
    </source>
</evidence>
<accession>A0A3L8RAG2</accession>
<protein>
    <submittedName>
        <fullName evidence="1">Uncharacterized protein</fullName>
    </submittedName>
</protein>
<dbReference type="InterPro" id="IPR038126">
    <property type="entry name" value="RAMP_sf"/>
</dbReference>
<dbReference type="AlphaFoldDB" id="A0A3L8RAG2"/>
<name>A0A3L8RAG2_CHLGU</name>
<evidence type="ECO:0000313" key="2">
    <source>
        <dbReference type="Proteomes" id="UP000276834"/>
    </source>
</evidence>
<dbReference type="OrthoDB" id="10007519at2759"/>
<comment type="caution">
    <text evidence="1">The sequence shown here is derived from an EMBL/GenBank/DDBJ whole genome shotgun (WGS) entry which is preliminary data.</text>
</comment>
<sequence>MDLTWSHWSHLHQCPSGCFLNEDGPLEVLLVPAHCQDIYQGWISFYCWAPFHATLIAIPKGSRCRWDQISSELSSGIQLLASCSPTMACGHP</sequence>